<evidence type="ECO:0000256" key="5">
    <source>
        <dbReference type="ARBA" id="ARBA00022997"/>
    </source>
</evidence>
<dbReference type="PANTHER" id="PTHR43126:SF2">
    <property type="entry name" value="D-ALANYL-D-ALANINE DIPEPTIDASE"/>
    <property type="match status" value="1"/>
</dbReference>
<keyword evidence="3 8" id="KW-0378">Hydrolase</keyword>
<name>A0A5J4QA88_9ZZZZ</name>
<evidence type="ECO:0000256" key="1">
    <source>
        <dbReference type="ARBA" id="ARBA00022670"/>
    </source>
</evidence>
<dbReference type="SUPFAM" id="SSF55166">
    <property type="entry name" value="Hedgehog/DD-peptidase"/>
    <property type="match status" value="1"/>
</dbReference>
<dbReference type="EMBL" id="SNRY01004461">
    <property type="protein sequence ID" value="KAA6317621.1"/>
    <property type="molecule type" value="Genomic_DNA"/>
</dbReference>
<dbReference type="EC" id="3.4.13.22" evidence="8"/>
<evidence type="ECO:0000256" key="7">
    <source>
        <dbReference type="ARBA" id="ARBA00023316"/>
    </source>
</evidence>
<evidence type="ECO:0000256" key="2">
    <source>
        <dbReference type="ARBA" id="ARBA00022723"/>
    </source>
</evidence>
<keyword evidence="5 8" id="KW-0224">Dipeptidase</keyword>
<dbReference type="AlphaFoldDB" id="A0A5J4QA88"/>
<sequence length="232" mass="26396">MSHISNILILLFVAINLSFSTQSGKANHLQKSKTALYFESLGLVNVREMDETISVKLMYAYPDNFTGKTLYDDLKEAYLHPDAAKAIVAAQKTLKKRYPSYTLVIYDAARPMSVQQKMWEAVRGTSKTIYVSNPTNGGGLHNYGLAVDVSILDERGNPLPMGTEVDFFGQEAHITREAALVEQGKITLEEWKNRLLLRQIMREGGFHTLSSEWWHFNLYSRETARQKYVLIE</sequence>
<dbReference type="CDD" id="cd14840">
    <property type="entry name" value="D-Ala-D-Ala_dipeptidase_Aad"/>
    <property type="match status" value="1"/>
</dbReference>
<keyword evidence="4" id="KW-0862">Zinc</keyword>
<dbReference type="Gene3D" id="3.30.1380.10">
    <property type="match status" value="1"/>
</dbReference>
<keyword evidence="1" id="KW-0645">Protease</keyword>
<keyword evidence="2" id="KW-0479">Metal-binding</keyword>
<dbReference type="InterPro" id="IPR000755">
    <property type="entry name" value="A_A_dipeptidase"/>
</dbReference>
<dbReference type="GO" id="GO:0160237">
    <property type="term" value="F:D-Ala-D-Ala dipeptidase activity"/>
    <property type="evidence" value="ECO:0007669"/>
    <property type="project" value="UniProtKB-EC"/>
</dbReference>
<gene>
    <name evidence="8" type="ORF">EZS27_032251</name>
</gene>
<dbReference type="InterPro" id="IPR009045">
    <property type="entry name" value="Zn_M74/Hedgehog-like"/>
</dbReference>
<evidence type="ECO:0000256" key="6">
    <source>
        <dbReference type="ARBA" id="ARBA00023049"/>
    </source>
</evidence>
<evidence type="ECO:0000256" key="4">
    <source>
        <dbReference type="ARBA" id="ARBA00022833"/>
    </source>
</evidence>
<dbReference type="PIRSF" id="PIRSF026671">
    <property type="entry name" value="AA_dipeptidase"/>
    <property type="match status" value="1"/>
</dbReference>
<protein>
    <submittedName>
        <fullName evidence="8">D-alanyl-D-alanine dipeptidase</fullName>
        <ecNumber evidence="8">3.4.13.22</ecNumber>
    </submittedName>
</protein>
<dbReference type="GO" id="GO:0008237">
    <property type="term" value="F:metallopeptidase activity"/>
    <property type="evidence" value="ECO:0007669"/>
    <property type="project" value="UniProtKB-KW"/>
</dbReference>
<evidence type="ECO:0000256" key="3">
    <source>
        <dbReference type="ARBA" id="ARBA00022801"/>
    </source>
</evidence>
<dbReference type="GO" id="GO:0006508">
    <property type="term" value="P:proteolysis"/>
    <property type="evidence" value="ECO:0007669"/>
    <property type="project" value="UniProtKB-KW"/>
</dbReference>
<dbReference type="Pfam" id="PF01427">
    <property type="entry name" value="Peptidase_M15"/>
    <property type="match status" value="1"/>
</dbReference>
<keyword evidence="7" id="KW-0961">Cell wall biogenesis/degradation</keyword>
<comment type="caution">
    <text evidence="8">The sequence shown here is derived from an EMBL/GenBank/DDBJ whole genome shotgun (WGS) entry which is preliminary data.</text>
</comment>
<organism evidence="8">
    <name type="scientific">termite gut metagenome</name>
    <dbReference type="NCBI Taxonomy" id="433724"/>
    <lineage>
        <taxon>unclassified sequences</taxon>
        <taxon>metagenomes</taxon>
        <taxon>organismal metagenomes</taxon>
    </lineage>
</organism>
<dbReference type="PANTHER" id="PTHR43126">
    <property type="entry name" value="D-ALANYL-D-ALANINE DIPEPTIDASE"/>
    <property type="match status" value="1"/>
</dbReference>
<accession>A0A5J4QA88</accession>
<proteinExistence type="inferred from homology"/>
<evidence type="ECO:0000313" key="8">
    <source>
        <dbReference type="EMBL" id="KAA6317621.1"/>
    </source>
</evidence>
<dbReference type="HAMAP" id="MF_01924">
    <property type="entry name" value="A_A_dipeptidase"/>
    <property type="match status" value="1"/>
</dbReference>
<reference evidence="8" key="1">
    <citation type="submission" date="2019-03" db="EMBL/GenBank/DDBJ databases">
        <title>Single cell metagenomics reveals metabolic interactions within the superorganism composed of flagellate Streblomastix strix and complex community of Bacteroidetes bacteria on its surface.</title>
        <authorList>
            <person name="Treitli S.C."/>
            <person name="Kolisko M."/>
            <person name="Husnik F."/>
            <person name="Keeling P."/>
            <person name="Hampl V."/>
        </authorList>
    </citation>
    <scope>NUCLEOTIDE SEQUENCE</scope>
    <source>
        <strain evidence="8">STM</strain>
    </source>
</reference>
<dbReference type="GO" id="GO:0046872">
    <property type="term" value="F:metal ion binding"/>
    <property type="evidence" value="ECO:0007669"/>
    <property type="project" value="UniProtKB-KW"/>
</dbReference>
<dbReference type="GO" id="GO:0071555">
    <property type="term" value="P:cell wall organization"/>
    <property type="evidence" value="ECO:0007669"/>
    <property type="project" value="UniProtKB-KW"/>
</dbReference>
<keyword evidence="6" id="KW-0482">Metalloprotease</keyword>